<dbReference type="Proteomes" id="UP000053958">
    <property type="component" value="Unassembled WGS sequence"/>
</dbReference>
<feature type="compositionally biased region" description="Basic residues" evidence="1">
    <location>
        <begin position="76"/>
        <end position="87"/>
    </location>
</feature>
<name>A0A0F4YH74_RASE3</name>
<dbReference type="GeneID" id="25321085"/>
<reference evidence="2 3" key="1">
    <citation type="submission" date="2015-04" db="EMBL/GenBank/DDBJ databases">
        <authorList>
            <person name="Heijne W.H."/>
            <person name="Fedorova N.D."/>
            <person name="Nierman W.C."/>
            <person name="Vollebregt A.W."/>
            <person name="Zhao Z."/>
            <person name="Wu L."/>
            <person name="Kumar M."/>
            <person name="Stam H."/>
            <person name="van den Berg M.A."/>
            <person name="Pel H.J."/>
        </authorList>
    </citation>
    <scope>NUCLEOTIDE SEQUENCE [LARGE SCALE GENOMIC DNA]</scope>
    <source>
        <strain evidence="2 3">CBS 393.64</strain>
    </source>
</reference>
<comment type="caution">
    <text evidence="2">The sequence shown here is derived from an EMBL/GenBank/DDBJ whole genome shotgun (WGS) entry which is preliminary data.</text>
</comment>
<feature type="non-terminal residue" evidence="2">
    <location>
        <position position="1"/>
    </location>
</feature>
<gene>
    <name evidence="2" type="ORF">T310_9055</name>
</gene>
<dbReference type="RefSeq" id="XP_013323838.1">
    <property type="nucleotide sequence ID" value="XM_013468384.1"/>
</dbReference>
<feature type="region of interest" description="Disordered" evidence="1">
    <location>
        <begin position="66"/>
        <end position="97"/>
    </location>
</feature>
<sequence>QTRQVVGPAAGRAVDQIAGLSTGGTDEIMRFARSCSTLAAFAHDGTGALTDPFLLDEILAVLGQGRAHGGHDSRPHTRPRWQARRTQHGSSGGGRSG</sequence>
<dbReference type="EMBL" id="LASV01000688">
    <property type="protein sequence ID" value="KKA17226.1"/>
    <property type="molecule type" value="Genomic_DNA"/>
</dbReference>
<evidence type="ECO:0000313" key="2">
    <source>
        <dbReference type="EMBL" id="KKA17226.1"/>
    </source>
</evidence>
<keyword evidence="3" id="KW-1185">Reference proteome</keyword>
<evidence type="ECO:0000256" key="1">
    <source>
        <dbReference type="SAM" id="MobiDB-lite"/>
    </source>
</evidence>
<dbReference type="AlphaFoldDB" id="A0A0F4YH74"/>
<proteinExistence type="predicted"/>
<protein>
    <submittedName>
        <fullName evidence="2">Uncharacterized protein</fullName>
    </submittedName>
</protein>
<evidence type="ECO:0000313" key="3">
    <source>
        <dbReference type="Proteomes" id="UP000053958"/>
    </source>
</evidence>
<organism evidence="2 3">
    <name type="scientific">Rasamsonia emersonii (strain ATCC 16479 / CBS 393.64 / IMI 116815)</name>
    <dbReference type="NCBI Taxonomy" id="1408163"/>
    <lineage>
        <taxon>Eukaryota</taxon>
        <taxon>Fungi</taxon>
        <taxon>Dikarya</taxon>
        <taxon>Ascomycota</taxon>
        <taxon>Pezizomycotina</taxon>
        <taxon>Eurotiomycetes</taxon>
        <taxon>Eurotiomycetidae</taxon>
        <taxon>Eurotiales</taxon>
        <taxon>Trichocomaceae</taxon>
        <taxon>Rasamsonia</taxon>
    </lineage>
</organism>
<accession>A0A0F4YH74</accession>